<reference evidence="5 6" key="1">
    <citation type="submission" date="2017-02" db="EMBL/GenBank/DDBJ databases">
        <title>The complete genomic sequence of a novel cold adapted crude oil-degrading bacterium Planococcus qaidamina Y42.</title>
        <authorList>
            <person name="Yang R."/>
        </authorList>
    </citation>
    <scope>NUCLEOTIDE SEQUENCE [LARGE SCALE GENOMIC DNA]</scope>
    <source>
        <strain evidence="5 6">Y42</strain>
    </source>
</reference>
<dbReference type="InterPro" id="IPR012914">
    <property type="entry name" value="PucR_dom"/>
</dbReference>
<dbReference type="Pfam" id="PF17853">
    <property type="entry name" value="GGDEF_2"/>
    <property type="match status" value="1"/>
</dbReference>
<evidence type="ECO:0008006" key="7">
    <source>
        <dbReference type="Google" id="ProtNLM"/>
    </source>
</evidence>
<evidence type="ECO:0000313" key="5">
    <source>
        <dbReference type="EMBL" id="AQQ52356.1"/>
    </source>
</evidence>
<feature type="domain" description="Purine catabolism PurC-like" evidence="2">
    <location>
        <begin position="7"/>
        <end position="123"/>
    </location>
</feature>
<name>A0A1Q2KW56_9BACL</name>
<dbReference type="OrthoDB" id="143422at2"/>
<sequence>MNITVQEALQLPVMAKARLVAGAAGIHRPIRWVTIVEVIEDINRLQPGEFLITTAYGLADNRQHFLDLLRMNKLSGVALYTGFYLKEMPASFIEAANASGLPLIDIPSDINFSAITEGILQEIANRQTEIISSSLNTHKELTGLVLKGGGEETVTHTLAKLTETSVFLLNEIGEMTQAVPCHPRMADRDFGGHPVFADCRESFRPVEIEEDDLHLLVHPIVADNVFYGAIISGKPKNAWKETDRAVIEHAATVYAIERLKSDAVEQTQVRLRGEFLEEILHKNFRSRSAAVEHGRKFGFDLSRPHTVLHLKLAPPLPGNGQTGDLQAHVTAVLGREKLNFLMKERLEAITVLLPMPAADCAAIAEMIHMGWDTESSAIRLIIGLGRTYEDVSRFSESAAEAVTAADLHDLLLNQKEIIHYDELGTYQLLLQVKDSGGDLSSFYRQVLGSLIRSNGHGIDFIATLTAYFKHNFNTQAAAEELFIHRHTLKYRLNQAQQKCGWDLDSADERLKLQLAVAAYRLDQHLEN</sequence>
<keyword evidence="6" id="KW-1185">Reference proteome</keyword>
<dbReference type="Pfam" id="PF13556">
    <property type="entry name" value="HTH_30"/>
    <property type="match status" value="1"/>
</dbReference>
<organism evidence="5 6">
    <name type="scientific">Planococcus lenghuensis</name>
    <dbReference type="NCBI Taxonomy" id="2213202"/>
    <lineage>
        <taxon>Bacteria</taxon>
        <taxon>Bacillati</taxon>
        <taxon>Bacillota</taxon>
        <taxon>Bacilli</taxon>
        <taxon>Bacillales</taxon>
        <taxon>Caryophanaceae</taxon>
        <taxon>Planococcus</taxon>
    </lineage>
</organism>
<dbReference type="PANTHER" id="PTHR33744">
    <property type="entry name" value="CARBOHYDRATE DIACID REGULATOR"/>
    <property type="match status" value="1"/>
</dbReference>
<comment type="similarity">
    <text evidence="1">Belongs to the CdaR family.</text>
</comment>
<evidence type="ECO:0000256" key="1">
    <source>
        <dbReference type="ARBA" id="ARBA00006754"/>
    </source>
</evidence>
<evidence type="ECO:0000259" key="4">
    <source>
        <dbReference type="Pfam" id="PF17853"/>
    </source>
</evidence>
<dbReference type="Gene3D" id="1.10.10.2840">
    <property type="entry name" value="PucR C-terminal helix-turn-helix domain"/>
    <property type="match status" value="1"/>
</dbReference>
<dbReference type="InterPro" id="IPR025736">
    <property type="entry name" value="PucR_C-HTH_dom"/>
</dbReference>
<dbReference type="RefSeq" id="WP_077588238.1">
    <property type="nucleotide sequence ID" value="NZ_CP019640.1"/>
</dbReference>
<dbReference type="AlphaFoldDB" id="A0A1Q2KW56"/>
<evidence type="ECO:0000313" key="6">
    <source>
        <dbReference type="Proteomes" id="UP000188184"/>
    </source>
</evidence>
<proteinExistence type="inferred from homology"/>
<dbReference type="InterPro" id="IPR041522">
    <property type="entry name" value="CdaR_GGDEF"/>
</dbReference>
<dbReference type="EMBL" id="CP019640">
    <property type="protein sequence ID" value="AQQ52356.1"/>
    <property type="molecule type" value="Genomic_DNA"/>
</dbReference>
<dbReference type="PANTHER" id="PTHR33744:SF1">
    <property type="entry name" value="DNA-BINDING TRANSCRIPTIONAL ACTIVATOR ADER"/>
    <property type="match status" value="1"/>
</dbReference>
<dbReference type="InterPro" id="IPR051448">
    <property type="entry name" value="CdaR-like_regulators"/>
</dbReference>
<dbReference type="KEGG" id="pmar:B0X71_04005"/>
<dbReference type="Proteomes" id="UP000188184">
    <property type="component" value="Chromosome"/>
</dbReference>
<feature type="domain" description="PucR C-terminal helix-turn-helix" evidence="3">
    <location>
        <begin position="461"/>
        <end position="518"/>
    </location>
</feature>
<gene>
    <name evidence="5" type="ORF">B0X71_04005</name>
</gene>
<protein>
    <recommendedName>
        <fullName evidence="7">PucR family transcriptional regulator</fullName>
    </recommendedName>
</protein>
<accession>A0A1Q2KW56</accession>
<feature type="domain" description="CdaR GGDEF-like" evidence="4">
    <location>
        <begin position="286"/>
        <end position="406"/>
    </location>
</feature>
<evidence type="ECO:0000259" key="3">
    <source>
        <dbReference type="Pfam" id="PF13556"/>
    </source>
</evidence>
<evidence type="ECO:0000259" key="2">
    <source>
        <dbReference type="Pfam" id="PF07905"/>
    </source>
</evidence>
<dbReference type="Pfam" id="PF07905">
    <property type="entry name" value="PucR"/>
    <property type="match status" value="1"/>
</dbReference>
<dbReference type="InterPro" id="IPR042070">
    <property type="entry name" value="PucR_C-HTH_sf"/>
</dbReference>